<feature type="region of interest" description="Disordered" evidence="7">
    <location>
        <begin position="828"/>
        <end position="847"/>
    </location>
</feature>
<keyword evidence="8" id="KW-0472">Membrane</keyword>
<evidence type="ECO:0000256" key="1">
    <source>
        <dbReference type="ARBA" id="ARBA00004496"/>
    </source>
</evidence>
<dbReference type="PROSITE" id="PS50186">
    <property type="entry name" value="DEP"/>
    <property type="match status" value="1"/>
</dbReference>
<evidence type="ECO:0000256" key="5">
    <source>
        <dbReference type="ARBA" id="ARBA00022687"/>
    </source>
</evidence>
<dbReference type="SMART" id="SM00228">
    <property type="entry name" value="PDZ"/>
    <property type="match status" value="1"/>
</dbReference>
<dbReference type="InterPro" id="IPR038207">
    <property type="entry name" value="DIX_dom_sf"/>
</dbReference>
<proteinExistence type="inferred from homology"/>
<reference evidence="12" key="2">
    <citation type="submission" date="2014-03" db="EMBL/GenBank/DDBJ databases">
        <title>The whipworm genome and dual-species transcriptomics of an intimate host-pathogen interaction.</title>
        <authorList>
            <person name="Foth B.J."/>
            <person name="Tsai I.J."/>
            <person name="Reid A.J."/>
            <person name="Bancroft A.J."/>
            <person name="Nichol S."/>
            <person name="Tracey A."/>
            <person name="Holroyd N."/>
            <person name="Cotton J.A."/>
            <person name="Stanley E.J."/>
            <person name="Zarowiecki M."/>
            <person name="Liu J.Z."/>
            <person name="Huckvale T."/>
            <person name="Cooper P.J."/>
            <person name="Grencis R.K."/>
            <person name="Berriman M."/>
        </authorList>
    </citation>
    <scope>NUCLEOTIDE SEQUENCE [LARGE SCALE GENOMIC DNA]</scope>
</reference>
<evidence type="ECO:0000256" key="2">
    <source>
        <dbReference type="ARBA" id="ARBA00008735"/>
    </source>
</evidence>
<feature type="compositionally biased region" description="Low complexity" evidence="7">
    <location>
        <begin position="137"/>
        <end position="147"/>
    </location>
</feature>
<feature type="domain" description="PDZ" evidence="9">
    <location>
        <begin position="962"/>
        <end position="1036"/>
    </location>
</feature>
<feature type="region of interest" description="Disordered" evidence="7">
    <location>
        <begin position="903"/>
        <end position="933"/>
    </location>
</feature>
<evidence type="ECO:0000256" key="6">
    <source>
        <dbReference type="PROSITE-ProRule" id="PRU00069"/>
    </source>
</evidence>
<feature type="compositionally biased region" description="Polar residues" evidence="7">
    <location>
        <begin position="914"/>
        <end position="925"/>
    </location>
</feature>
<feature type="region of interest" description="Disordered" evidence="7">
    <location>
        <begin position="519"/>
        <end position="688"/>
    </location>
</feature>
<feature type="region of interest" description="Disordered" evidence="7">
    <location>
        <begin position="178"/>
        <end position="309"/>
    </location>
</feature>
<dbReference type="InterPro" id="IPR008160">
    <property type="entry name" value="Collagen"/>
</dbReference>
<evidence type="ECO:0000313" key="13">
    <source>
        <dbReference type="Proteomes" id="UP000030665"/>
    </source>
</evidence>
<dbReference type="PANTHER" id="PTHR10878">
    <property type="entry name" value="SEGMENT POLARITY PROTEIN DISHEVELLED"/>
    <property type="match status" value="1"/>
</dbReference>
<evidence type="ECO:0000259" key="9">
    <source>
        <dbReference type="PROSITE" id="PS50106"/>
    </source>
</evidence>
<evidence type="ECO:0000259" key="10">
    <source>
        <dbReference type="PROSITE" id="PS50186"/>
    </source>
</evidence>
<gene>
    <name evidence="12" type="ORF">TTRE_0000181201</name>
</gene>
<feature type="domain" description="DIX" evidence="11">
    <location>
        <begin position="716"/>
        <end position="812"/>
    </location>
</feature>
<dbReference type="Pfam" id="PF00610">
    <property type="entry name" value="DEP"/>
    <property type="match status" value="1"/>
</dbReference>
<dbReference type="SUPFAM" id="SSF54236">
    <property type="entry name" value="Ubiquitin-like"/>
    <property type="match status" value="2"/>
</dbReference>
<dbReference type="Proteomes" id="UP000030665">
    <property type="component" value="Unassembled WGS sequence"/>
</dbReference>
<dbReference type="CDD" id="cd06717">
    <property type="entry name" value="PDZ_Dishevelled-like"/>
    <property type="match status" value="1"/>
</dbReference>
<dbReference type="Pfam" id="PF02377">
    <property type="entry name" value="Dishevelled"/>
    <property type="match status" value="1"/>
</dbReference>
<feature type="domain" description="DIX" evidence="11">
    <location>
        <begin position="1426"/>
        <end position="1507"/>
    </location>
</feature>
<dbReference type="PANTHER" id="PTHR10878:SF25">
    <property type="entry name" value="SEGMENT POLARITY PROTEIN DISHEVELLED"/>
    <property type="match status" value="1"/>
</dbReference>
<keyword evidence="13" id="KW-1185">Reference proteome</keyword>
<dbReference type="Gene3D" id="1.10.10.10">
    <property type="entry name" value="Winged helix-like DNA-binding domain superfamily/Winged helix DNA-binding domain"/>
    <property type="match status" value="1"/>
</dbReference>
<dbReference type="InterPro" id="IPR036034">
    <property type="entry name" value="PDZ_sf"/>
</dbReference>
<protein>
    <submittedName>
        <fullName evidence="12">Segment polarity protein dishevelled</fullName>
    </submittedName>
</protein>
<feature type="compositionally biased region" description="Low complexity" evidence="7">
    <location>
        <begin position="672"/>
        <end position="683"/>
    </location>
</feature>
<name>A0A077YZL3_TRITR</name>
<dbReference type="SMART" id="SM00049">
    <property type="entry name" value="DEP"/>
    <property type="match status" value="1"/>
</dbReference>
<evidence type="ECO:0000256" key="4">
    <source>
        <dbReference type="ARBA" id="ARBA00022490"/>
    </source>
</evidence>
<evidence type="ECO:0000256" key="3">
    <source>
        <dbReference type="ARBA" id="ARBA00022473"/>
    </source>
</evidence>
<dbReference type="CDD" id="cd04438">
    <property type="entry name" value="DEP_dishevelled"/>
    <property type="match status" value="1"/>
</dbReference>
<feature type="compositionally biased region" description="Pro residues" evidence="7">
    <location>
        <begin position="212"/>
        <end position="221"/>
    </location>
</feature>
<evidence type="ECO:0000256" key="7">
    <source>
        <dbReference type="SAM" id="MobiDB-lite"/>
    </source>
</evidence>
<feature type="transmembrane region" description="Helical" evidence="8">
    <location>
        <begin position="27"/>
        <end position="48"/>
    </location>
</feature>
<evidence type="ECO:0000259" key="11">
    <source>
        <dbReference type="PROSITE" id="PS50841"/>
    </source>
</evidence>
<dbReference type="SUPFAM" id="SSF46785">
    <property type="entry name" value="Winged helix' DNA-binding domain"/>
    <property type="match status" value="1"/>
</dbReference>
<dbReference type="OrthoDB" id="5983381at2759"/>
<dbReference type="GO" id="GO:0060070">
    <property type="term" value="P:canonical Wnt signaling pathway"/>
    <property type="evidence" value="ECO:0007669"/>
    <property type="project" value="TreeGrafter"/>
</dbReference>
<dbReference type="InterPro" id="IPR001478">
    <property type="entry name" value="PDZ"/>
</dbReference>
<dbReference type="InterPro" id="IPR008339">
    <property type="entry name" value="Dishevelled_fam"/>
</dbReference>
<dbReference type="FunFam" id="1.10.10.10:FF:000040">
    <property type="entry name" value="segment polarity protein dishevelled homolog DVL-3"/>
    <property type="match status" value="1"/>
</dbReference>
<dbReference type="PRINTS" id="PR01760">
    <property type="entry name" value="DISHEVELLED"/>
</dbReference>
<dbReference type="PROSITE" id="PS50106">
    <property type="entry name" value="PDZ"/>
    <property type="match status" value="1"/>
</dbReference>
<keyword evidence="8" id="KW-0812">Transmembrane</keyword>
<dbReference type="InterPro" id="IPR001158">
    <property type="entry name" value="DIX"/>
</dbReference>
<organism evidence="12 13">
    <name type="scientific">Trichuris trichiura</name>
    <name type="common">Whipworm</name>
    <name type="synonym">Trichocephalus trichiurus</name>
    <dbReference type="NCBI Taxonomy" id="36087"/>
    <lineage>
        <taxon>Eukaryota</taxon>
        <taxon>Metazoa</taxon>
        <taxon>Ecdysozoa</taxon>
        <taxon>Nematoda</taxon>
        <taxon>Enoplea</taxon>
        <taxon>Dorylaimia</taxon>
        <taxon>Trichinellida</taxon>
        <taxon>Trichuridae</taxon>
        <taxon>Trichuris</taxon>
    </lineage>
</organism>
<feature type="compositionally biased region" description="Pro residues" evidence="7">
    <location>
        <begin position="557"/>
        <end position="566"/>
    </location>
</feature>
<dbReference type="FunFam" id="2.40.240.130:FF:000001">
    <property type="entry name" value="Segment polarity protein dishevelled homolog DVL-1"/>
    <property type="match status" value="1"/>
</dbReference>
<comment type="subcellular location">
    <subcellularLocation>
        <location evidence="1">Cytoplasm</location>
    </subcellularLocation>
</comment>
<dbReference type="InterPro" id="IPR029071">
    <property type="entry name" value="Ubiquitin-like_domsf"/>
</dbReference>
<keyword evidence="5 6" id="KW-0879">Wnt signaling pathway</keyword>
<dbReference type="GO" id="GO:0005109">
    <property type="term" value="F:frizzled binding"/>
    <property type="evidence" value="ECO:0007669"/>
    <property type="project" value="TreeGrafter"/>
</dbReference>
<dbReference type="SMART" id="SM00021">
    <property type="entry name" value="DAX"/>
    <property type="match status" value="2"/>
</dbReference>
<evidence type="ECO:0000313" key="12">
    <source>
        <dbReference type="EMBL" id="CDW53547.1"/>
    </source>
</evidence>
<dbReference type="InterPro" id="IPR000591">
    <property type="entry name" value="DEP_dom"/>
</dbReference>
<dbReference type="Gene3D" id="2.30.42.10">
    <property type="match status" value="1"/>
</dbReference>
<dbReference type="Pfam" id="PF00595">
    <property type="entry name" value="PDZ"/>
    <property type="match status" value="1"/>
</dbReference>
<sequence length="1511" mass="161085">MERCANDAMNRIEQQTQRREFAFKGTIVASGLLTFTSFAIFVVTLPMLSNHMRTIASFHDTDFQFCDDTITSLLDSAGTLKATLGRNKTLIKRYALDAVPMPALGQEEPIAFRGLLIYQECPACCRPGEAGPPGEPGLPALSGAPGSEGAPGRPGRTPNASCIPERIYQPAPCLPCPQGPRGPVGHPGFPGDTGDPGIIGRPGKTTTNISPPGDPGPPGIPGSPGSMGPVGPAGDVGMPPENKILPGPPGDPGEPGSLGPPGDPGTSADNGSHGPPGDKGWPGEPGEPGDMGIPGAPGNIGEPGPPGTAGVCVCTDTEVIIEDSMGKIPAHYGSPYEAAPPPPYEAQQPNPYEVHVPIEPYKDFDDRGPGVAPSMPGTEDKIESKQHVESEMNEKDKKNVKGLLIQEDAAYSSKAMNGRKRAYNIMVKIQLTLSTVSFLFTSLTMPFLYNYVQQTNRFVDLQLLSCEEGVRGSMEQLERTEMIGRWPNRTKRQYDHMDPQLPQLGIMEGQCEGKRTFFSIRGRPGRPGRPGPAGKSGDPGMPGITPNATCPKSETAKPPPCQPCPRGPMGIKGWPGFPGEPGPAGPMGKPGDDGEPGEPGEPGGDGPLGYPGKPGEVGDKGTTPDNKMEQGPPGDPGPMGPIGYPGLPGLCGRDGPVGPVGEPGWPGEPGEPGEQGYPGSEGPVGPEGMPGAPGVCVCESDILRLNSTVAEGLLMANETKVVYHIDEEPTPYLIKLSVASSQVTLGHFKSALNRPNFKYFFKAVDDDFGRKSATRLCKACCYFRVVKEEISDENAKLPSFNGCVESWLVTADGSTNSDTSAPVTQLSRPCAVSRTGPTRTPVVAPCRPAGFTDKDDFGLETSGCSSETESTISGLPKYRQARNGRGHGLDGSHAFTSDVDTTSYMESEDDRASRISSSTDVTSVSRQHLRRRKRRRNLRTVLSRASSVTSITESSMSLNIITVTLNMDTVNFLGISIVGHSNQLGGDGGIYVGSIMKGGAVALDGRIEPGDMILQVNDVSFENMSNDDAVRVLREAVQKPGPIKLVVAKCWDPNPKGYFTIPRTEPVRPIDPGAWVAHTNALRAEVPLDYPRPLSVNTATSNNSGSFSSPLPDGEGSFEEVRLDITVHDIAFIFRAMTRPDSGLEVHDRTWLKITIPNAFLGSDVVNWLYNNVHGFANRRDARKYASRMLREGYIKHTVNKITFAEQCYYVFGDICGNFASLKLNAHQEEHIAHAERNARMSSIHQNPPPLSTLWPHNTASANYYTQQQNHPPFAQTSSMASGYVPIPFQYNNDAGSFPSLVLGGGAQAAGRSEANSAGNLNTAGSNQSERLCKVNVSGILSNVATAGVGVYDPNATLTPYPGTGGQTASVSPPPPGNGDDICEDLSASRQSFRMAMGNPCEFFVDVIILAVCHALNRSSTVALMTIETKVIYHIDDEPTPYLIKIPLANEDVTLGHFKGALNRPNFKYFFKSVDDDFGVVKEEISDDNAKLPTFNGCVESWFSITVATTA</sequence>
<dbReference type="FunFam" id="2.30.42.10:FF:000014">
    <property type="entry name" value="Segment polarity protein dishevelled homolog DVL-3"/>
    <property type="match status" value="1"/>
</dbReference>
<accession>A0A077YZL3</accession>
<comment type="similarity">
    <text evidence="2">Belongs to the DSH family.</text>
</comment>
<dbReference type="SUPFAM" id="SSF50156">
    <property type="entry name" value="PDZ domain-like"/>
    <property type="match status" value="1"/>
</dbReference>
<evidence type="ECO:0000256" key="8">
    <source>
        <dbReference type="SAM" id="Phobius"/>
    </source>
</evidence>
<dbReference type="InterPro" id="IPR015506">
    <property type="entry name" value="Dsh/Dvl-rel"/>
</dbReference>
<dbReference type="Pfam" id="PF00778">
    <property type="entry name" value="DIX"/>
    <property type="match status" value="2"/>
</dbReference>
<dbReference type="GO" id="GO:0005829">
    <property type="term" value="C:cytosol"/>
    <property type="evidence" value="ECO:0007669"/>
    <property type="project" value="TreeGrafter"/>
</dbReference>
<dbReference type="STRING" id="36087.A0A077YZL3"/>
<dbReference type="InterPro" id="IPR003351">
    <property type="entry name" value="Dishevelled_protein_dom"/>
</dbReference>
<feature type="region of interest" description="Disordered" evidence="7">
    <location>
        <begin position="1361"/>
        <end position="1383"/>
    </location>
</feature>
<dbReference type="GO" id="GO:0035556">
    <property type="term" value="P:intracellular signal transduction"/>
    <property type="evidence" value="ECO:0007669"/>
    <property type="project" value="InterPro"/>
</dbReference>
<keyword evidence="4" id="KW-0963">Cytoplasm</keyword>
<dbReference type="InterPro" id="IPR036388">
    <property type="entry name" value="WH-like_DNA-bd_sf"/>
</dbReference>
<dbReference type="PROSITE" id="PS50841">
    <property type="entry name" value="DIX"/>
    <property type="match status" value="2"/>
</dbReference>
<feature type="region of interest" description="Disordered" evidence="7">
    <location>
        <begin position="132"/>
        <end position="163"/>
    </location>
</feature>
<feature type="compositionally biased region" description="Low complexity" evidence="7">
    <location>
        <begin position="223"/>
        <end position="233"/>
    </location>
</feature>
<dbReference type="EMBL" id="HG805858">
    <property type="protein sequence ID" value="CDW53547.1"/>
    <property type="molecule type" value="Genomic_DNA"/>
</dbReference>
<reference evidence="12" key="1">
    <citation type="submission" date="2014-01" db="EMBL/GenBank/DDBJ databases">
        <authorList>
            <person name="Aslett M."/>
        </authorList>
    </citation>
    <scope>NUCLEOTIDE SEQUENCE</scope>
</reference>
<dbReference type="InterPro" id="IPR036390">
    <property type="entry name" value="WH_DNA-bd_sf"/>
</dbReference>
<dbReference type="Gene3D" id="2.40.240.130">
    <property type="match status" value="2"/>
</dbReference>
<feature type="domain" description="DEP" evidence="10">
    <location>
        <begin position="1140"/>
        <end position="1214"/>
    </location>
</feature>
<dbReference type="AlphaFoldDB" id="A0A077YZL3"/>
<keyword evidence="3" id="KW-0217">Developmental protein</keyword>
<feature type="compositionally biased region" description="Low complexity" evidence="7">
    <location>
        <begin position="656"/>
        <end position="665"/>
    </location>
</feature>
<dbReference type="Pfam" id="PF01391">
    <property type="entry name" value="Collagen"/>
    <property type="match status" value="2"/>
</dbReference>
<feature type="compositionally biased region" description="Gly residues" evidence="7">
    <location>
        <begin position="600"/>
        <end position="609"/>
    </location>
</feature>
<keyword evidence="8" id="KW-1133">Transmembrane helix</keyword>